<feature type="transmembrane region" description="Helical" evidence="6">
    <location>
        <begin position="12"/>
        <end position="33"/>
    </location>
</feature>
<protein>
    <submittedName>
        <fullName evidence="8">Uncharacterized protein</fullName>
    </submittedName>
</protein>
<sequence>MGEFNYDAPPMISHYTGALSMFGSFWILVDILSDRKKKLKASSNRIIMVVSALDLFSSFWYFMGNWAQPIDENNGFSNDNNKHGTIGSCTASGFFIQLGTMAIPLYNTTLAMQYLLSIRYNWRDDRIWKEFEQCAHAIIIPLAIVLSIIPIPLELYNPWYFYCWITPNGWENDSFVRGTRLSSDFFYAIYFALVFSAAIVVTVIMIALYLTVRKTVRRSRAYDFENQVVPAGAAGLESSQIDSSLNSSDRKPSSGTSSSMFTLEGAKRMIKRSTSTARRQKRDARTHQVAIMALLYTIPFYLTWVIPACVFLKGYLVWRGMARWQKLPRLQYAMQVYVAVAMPLQGFMNWFAYMFPRIQTFFKKRLSQYCHLSLCCGKSSTAADSQEEAPSESQRMRREEAAADLNQVEDDESMEQTHDVTGFDSGDIIFSSIDSIEPETGAAEGFRHIIATAGLRQQEPEEEEIVFCVDTGAAYIKPCPSDCADDGSSTREAGALGEVGVMVPMGSEDDKNSGS</sequence>
<evidence type="ECO:0000256" key="3">
    <source>
        <dbReference type="ARBA" id="ARBA00022989"/>
    </source>
</evidence>
<feature type="transmembrane region" description="Helical" evidence="6">
    <location>
        <begin position="45"/>
        <end position="63"/>
    </location>
</feature>
<feature type="transmembrane region" description="Helical" evidence="6">
    <location>
        <begin position="289"/>
        <end position="316"/>
    </location>
</feature>
<dbReference type="EMBL" id="HBHT01006892">
    <property type="protein sequence ID" value="CAD9949393.1"/>
    <property type="molecule type" value="Transcribed_RNA"/>
</dbReference>
<evidence type="ECO:0000313" key="8">
    <source>
        <dbReference type="EMBL" id="CAD9949559.1"/>
    </source>
</evidence>
<feature type="transmembrane region" description="Helical" evidence="6">
    <location>
        <begin position="336"/>
        <end position="355"/>
    </location>
</feature>
<dbReference type="GO" id="GO:0005886">
    <property type="term" value="C:plasma membrane"/>
    <property type="evidence" value="ECO:0007669"/>
    <property type="project" value="TreeGrafter"/>
</dbReference>
<evidence type="ECO:0000313" key="7">
    <source>
        <dbReference type="EMBL" id="CAD9949393.1"/>
    </source>
</evidence>
<accession>A0A6U2YBH5</accession>
<evidence type="ECO:0000256" key="6">
    <source>
        <dbReference type="SAM" id="Phobius"/>
    </source>
</evidence>
<dbReference type="SUPFAM" id="SSF81321">
    <property type="entry name" value="Family A G protein-coupled receptor-like"/>
    <property type="match status" value="1"/>
</dbReference>
<dbReference type="EMBL" id="HBHT01007003">
    <property type="protein sequence ID" value="CAD9949559.1"/>
    <property type="molecule type" value="Transcribed_RNA"/>
</dbReference>
<feature type="region of interest" description="Disordered" evidence="5">
    <location>
        <begin position="240"/>
        <end position="259"/>
    </location>
</feature>
<dbReference type="GO" id="GO:0004930">
    <property type="term" value="F:G protein-coupled receptor activity"/>
    <property type="evidence" value="ECO:0007669"/>
    <property type="project" value="TreeGrafter"/>
</dbReference>
<dbReference type="PANTHER" id="PTHR23112">
    <property type="entry name" value="G PROTEIN-COUPLED RECEPTOR 157-RELATED"/>
    <property type="match status" value="1"/>
</dbReference>
<dbReference type="AlphaFoldDB" id="A0A6U2YBH5"/>
<evidence type="ECO:0000256" key="2">
    <source>
        <dbReference type="ARBA" id="ARBA00022692"/>
    </source>
</evidence>
<proteinExistence type="predicted"/>
<dbReference type="GO" id="GO:0007189">
    <property type="term" value="P:adenylate cyclase-activating G protein-coupled receptor signaling pathway"/>
    <property type="evidence" value="ECO:0007669"/>
    <property type="project" value="TreeGrafter"/>
</dbReference>
<evidence type="ECO:0000256" key="5">
    <source>
        <dbReference type="SAM" id="MobiDB-lite"/>
    </source>
</evidence>
<name>A0A6U2YBH5_9STRA</name>
<keyword evidence="3 6" id="KW-1133">Transmembrane helix</keyword>
<gene>
    <name evidence="7" type="ORF">APAL1065_LOCUS4601</name>
    <name evidence="8" type="ORF">APAL1065_LOCUS4670</name>
</gene>
<feature type="region of interest" description="Disordered" evidence="5">
    <location>
        <begin position="496"/>
        <end position="515"/>
    </location>
</feature>
<organism evidence="8">
    <name type="scientific">Entomoneis paludosa</name>
    <dbReference type="NCBI Taxonomy" id="265537"/>
    <lineage>
        <taxon>Eukaryota</taxon>
        <taxon>Sar</taxon>
        <taxon>Stramenopiles</taxon>
        <taxon>Ochrophyta</taxon>
        <taxon>Bacillariophyta</taxon>
        <taxon>Bacillariophyceae</taxon>
        <taxon>Bacillariophycidae</taxon>
        <taxon>Entomoneidaceae</taxon>
        <taxon>Entomoneis</taxon>
    </lineage>
</organism>
<dbReference type="Gene3D" id="1.20.1070.10">
    <property type="entry name" value="Rhodopsin 7-helix transmembrane proteins"/>
    <property type="match status" value="1"/>
</dbReference>
<keyword evidence="2 6" id="KW-0812">Transmembrane</keyword>
<evidence type="ECO:0000256" key="1">
    <source>
        <dbReference type="ARBA" id="ARBA00004141"/>
    </source>
</evidence>
<feature type="region of interest" description="Disordered" evidence="5">
    <location>
        <begin position="383"/>
        <end position="423"/>
    </location>
</feature>
<keyword evidence="4 6" id="KW-0472">Membrane</keyword>
<reference evidence="8" key="1">
    <citation type="submission" date="2021-01" db="EMBL/GenBank/DDBJ databases">
        <authorList>
            <person name="Corre E."/>
            <person name="Pelletier E."/>
            <person name="Niang G."/>
            <person name="Scheremetjew M."/>
            <person name="Finn R."/>
            <person name="Kale V."/>
            <person name="Holt S."/>
            <person name="Cochrane G."/>
            <person name="Meng A."/>
            <person name="Brown T."/>
            <person name="Cohen L."/>
        </authorList>
    </citation>
    <scope>NUCLEOTIDE SEQUENCE</scope>
    <source>
        <strain evidence="8">CCMP125</strain>
    </source>
</reference>
<comment type="subcellular location">
    <subcellularLocation>
        <location evidence="1">Membrane</location>
        <topology evidence="1">Multi-pass membrane protein</topology>
    </subcellularLocation>
</comment>
<dbReference type="PANTHER" id="PTHR23112:SF0">
    <property type="entry name" value="TRANSMEMBRANE PROTEIN 116"/>
    <property type="match status" value="1"/>
</dbReference>
<feature type="transmembrane region" description="Helical" evidence="6">
    <location>
        <begin position="185"/>
        <end position="210"/>
    </location>
</feature>
<feature type="transmembrane region" description="Helical" evidence="6">
    <location>
        <begin position="134"/>
        <end position="153"/>
    </location>
</feature>
<evidence type="ECO:0000256" key="4">
    <source>
        <dbReference type="ARBA" id="ARBA00023136"/>
    </source>
</evidence>